<name>A0A9C6UAK3_FRAOC</name>
<dbReference type="CDD" id="cd06183">
    <property type="entry name" value="cyt_b5_reduct_like"/>
    <property type="match status" value="1"/>
</dbReference>
<dbReference type="FunFam" id="3.40.50.80:FF:000021">
    <property type="entry name" value="Cytochrome b5 reductase 4"/>
    <property type="match status" value="1"/>
</dbReference>
<evidence type="ECO:0000256" key="1">
    <source>
        <dbReference type="ARBA" id="ARBA00001974"/>
    </source>
</evidence>
<proteinExistence type="inferred from homology"/>
<dbReference type="SUPFAM" id="SSF52343">
    <property type="entry name" value="Ferredoxin reductase-like, C-terminal NADP-linked domain"/>
    <property type="match status" value="1"/>
</dbReference>
<dbReference type="GO" id="GO:0020037">
    <property type="term" value="F:heme binding"/>
    <property type="evidence" value="ECO:0007669"/>
    <property type="project" value="InterPro"/>
</dbReference>
<dbReference type="InterPro" id="IPR036400">
    <property type="entry name" value="Cyt_B5-like_heme/steroid_sf"/>
</dbReference>
<dbReference type="Gene3D" id="3.40.50.80">
    <property type="entry name" value="Nucleotide-binding domain of ferredoxin-NADP reductase (FNR) module"/>
    <property type="match status" value="1"/>
</dbReference>
<keyword evidence="7" id="KW-0560">Oxidoreductase</keyword>
<dbReference type="PANTHER" id="PTHR46237">
    <property type="entry name" value="CYTOCHROME B5 REDUCTASE 4 FAMILY MEMBER"/>
    <property type="match status" value="1"/>
</dbReference>
<feature type="domain" description="FAD-binding FR-type" evidence="11">
    <location>
        <begin position="294"/>
        <end position="403"/>
    </location>
</feature>
<dbReference type="InterPro" id="IPR001199">
    <property type="entry name" value="Cyt_B5-like_heme/steroid-bd"/>
</dbReference>
<dbReference type="GeneID" id="113205784"/>
<dbReference type="InterPro" id="IPR051872">
    <property type="entry name" value="Cytochrome_b5/Flavoprotein_Rdt"/>
</dbReference>
<dbReference type="AlphaFoldDB" id="A0A9C6UAK3"/>
<dbReference type="RefSeq" id="XP_052126327.1">
    <property type="nucleotide sequence ID" value="XM_052270367.1"/>
</dbReference>
<evidence type="ECO:0000256" key="2">
    <source>
        <dbReference type="ARBA" id="ARBA00006105"/>
    </source>
</evidence>
<dbReference type="FunFam" id="3.10.120.10:FF:000001">
    <property type="entry name" value="Cytochrome b5 reductase 4"/>
    <property type="match status" value="1"/>
</dbReference>
<dbReference type="InterPro" id="IPR018506">
    <property type="entry name" value="Cyt_B5_heme-BS"/>
</dbReference>
<dbReference type="InterPro" id="IPR039261">
    <property type="entry name" value="FNR_nucleotide-bd"/>
</dbReference>
<dbReference type="PRINTS" id="PR00371">
    <property type="entry name" value="FPNCR"/>
</dbReference>
<evidence type="ECO:0000256" key="4">
    <source>
        <dbReference type="ARBA" id="ARBA00022630"/>
    </source>
</evidence>
<dbReference type="GO" id="GO:0004128">
    <property type="term" value="F:cytochrome-b5 reductase activity, acting on NAD(P)H"/>
    <property type="evidence" value="ECO:0007669"/>
    <property type="project" value="TreeGrafter"/>
</dbReference>
<dbReference type="PANTHER" id="PTHR46237:SF1">
    <property type="entry name" value="CYTOCHROME B5 REDUCTASE 4"/>
    <property type="match status" value="1"/>
</dbReference>
<dbReference type="Proteomes" id="UP000504606">
    <property type="component" value="Unplaced"/>
</dbReference>
<evidence type="ECO:0000259" key="11">
    <source>
        <dbReference type="PROSITE" id="PS51384"/>
    </source>
</evidence>
<dbReference type="SUPFAM" id="SSF63380">
    <property type="entry name" value="Riboflavin synthase domain-like"/>
    <property type="match status" value="1"/>
</dbReference>
<keyword evidence="4" id="KW-0285">Flavoprotein</keyword>
<evidence type="ECO:0000313" key="12">
    <source>
        <dbReference type="Proteomes" id="UP000504606"/>
    </source>
</evidence>
<organism evidence="12 13">
    <name type="scientific">Frankliniella occidentalis</name>
    <name type="common">Western flower thrips</name>
    <name type="synonym">Euthrips occidentalis</name>
    <dbReference type="NCBI Taxonomy" id="133901"/>
    <lineage>
        <taxon>Eukaryota</taxon>
        <taxon>Metazoa</taxon>
        <taxon>Ecdysozoa</taxon>
        <taxon>Arthropoda</taxon>
        <taxon>Hexapoda</taxon>
        <taxon>Insecta</taxon>
        <taxon>Pterygota</taxon>
        <taxon>Neoptera</taxon>
        <taxon>Paraneoptera</taxon>
        <taxon>Thysanoptera</taxon>
        <taxon>Terebrantia</taxon>
        <taxon>Thripoidea</taxon>
        <taxon>Thripidae</taxon>
        <taxon>Frankliniella</taxon>
    </lineage>
</organism>
<dbReference type="PROSITE" id="PS00191">
    <property type="entry name" value="CYTOCHROME_B5_1"/>
    <property type="match status" value="1"/>
</dbReference>
<dbReference type="PRINTS" id="PR00406">
    <property type="entry name" value="CYTB5RDTASE"/>
</dbReference>
<dbReference type="SUPFAM" id="SSF49764">
    <property type="entry name" value="HSP20-like chaperones"/>
    <property type="match status" value="1"/>
</dbReference>
<dbReference type="InterPro" id="IPR008978">
    <property type="entry name" value="HSP20-like_chaperone"/>
</dbReference>
<dbReference type="KEGG" id="foc:113205784"/>
<dbReference type="Pfam" id="PF00175">
    <property type="entry name" value="NAD_binding_1"/>
    <property type="match status" value="1"/>
</dbReference>
<keyword evidence="12" id="KW-1185">Reference proteome</keyword>
<comment type="similarity">
    <text evidence="2">Belongs to the flavoprotein pyridine nucleotide cytochrome reductase family.</text>
</comment>
<dbReference type="GO" id="GO:0006801">
    <property type="term" value="P:superoxide metabolic process"/>
    <property type="evidence" value="ECO:0007669"/>
    <property type="project" value="TreeGrafter"/>
</dbReference>
<dbReference type="SMART" id="SM01117">
    <property type="entry name" value="Cyt-b5"/>
    <property type="match status" value="1"/>
</dbReference>
<keyword evidence="9" id="KW-1133">Transmembrane helix</keyword>
<dbReference type="InterPro" id="IPR001709">
    <property type="entry name" value="Flavoprot_Pyr_Nucl_cyt_Rdtase"/>
</dbReference>
<keyword evidence="9" id="KW-0812">Transmembrane</keyword>
<dbReference type="Gene3D" id="3.10.120.10">
    <property type="entry name" value="Cytochrome b5-like heme/steroid binding domain"/>
    <property type="match status" value="1"/>
</dbReference>
<keyword evidence="9" id="KW-0472">Membrane</keyword>
<reference evidence="13" key="1">
    <citation type="submission" date="2025-08" db="UniProtKB">
        <authorList>
            <consortium name="RefSeq"/>
        </authorList>
    </citation>
    <scope>IDENTIFICATION</scope>
    <source>
        <tissue evidence="13">Whole organism</tissue>
    </source>
</reference>
<keyword evidence="8" id="KW-0408">Iron</keyword>
<accession>A0A9C6UAK3</accession>
<comment type="cofactor">
    <cofactor evidence="1">
        <name>FAD</name>
        <dbReference type="ChEBI" id="CHEBI:57692"/>
    </cofactor>
</comment>
<keyword evidence="3" id="KW-0349">Heme</keyword>
<sequence length="542" mass="60866">MLSPPTPTNARKGTTVAPKIETMQQGSATGNPRNKVALAPGHSLMDWIRLGNSGEDLTGVGGRLQDVTPEQLARHCRRDDAWLAIRGNVYNVTPYMNFHPGGVEELERGIGTDATKLFSQVHAWVNYDSILKKCLVGRYRPRTTDSIPATDGSSPSSSEVGLGAFLATKEEKEKHNANRNTPLQPPQKKLRYDWYEQEERGSVVLYCQTQEPSIKVTLGDDNQNLTIVVSEKDASQSLHFLLENTIVWPPRLIQIPNSSKVELQLKKVKPGHWKTLGLPIQKSDQEMGEPVSYSNYSKMKVSDIFSVNYNTKILALSYLEQSFSTTPVGHHVRVHNTFEGQEVERCYTPICKSMVDLPTEEDQAHLYLMIKEYKDGLLSSWLATRSIDDIIEVSSSEGSFQTSCFTNRKELYLFAAGTGFTPMVGVINWARRIIIGKCTKISLTFFNRTEKDILWRDELDRLAQKDSRFTVSHVLSEADESWTGLRGRMDGELLRSQLPSRNPQDDPKTFVFVCGPTAFTQLTGGLLSVMGYSNKDYHCFQG</sequence>
<evidence type="ECO:0000256" key="3">
    <source>
        <dbReference type="ARBA" id="ARBA00022617"/>
    </source>
</evidence>
<feature type="domain" description="Cytochrome b5 heme-binding" evidence="10">
    <location>
        <begin position="64"/>
        <end position="140"/>
    </location>
</feature>
<evidence type="ECO:0000256" key="9">
    <source>
        <dbReference type="SAM" id="Phobius"/>
    </source>
</evidence>
<dbReference type="InterPro" id="IPR017938">
    <property type="entry name" value="Riboflavin_synthase-like_b-brl"/>
</dbReference>
<dbReference type="OrthoDB" id="432299at2759"/>
<dbReference type="GO" id="GO:0005783">
    <property type="term" value="C:endoplasmic reticulum"/>
    <property type="evidence" value="ECO:0007669"/>
    <property type="project" value="TreeGrafter"/>
</dbReference>
<evidence type="ECO:0000259" key="10">
    <source>
        <dbReference type="PROSITE" id="PS50255"/>
    </source>
</evidence>
<dbReference type="Pfam" id="PF00173">
    <property type="entry name" value="Cyt-b5"/>
    <property type="match status" value="1"/>
</dbReference>
<evidence type="ECO:0000256" key="7">
    <source>
        <dbReference type="ARBA" id="ARBA00023002"/>
    </source>
</evidence>
<evidence type="ECO:0000256" key="8">
    <source>
        <dbReference type="ARBA" id="ARBA00023004"/>
    </source>
</evidence>
<evidence type="ECO:0000256" key="6">
    <source>
        <dbReference type="ARBA" id="ARBA00022827"/>
    </source>
</evidence>
<keyword evidence="5" id="KW-0479">Metal-binding</keyword>
<keyword evidence="6" id="KW-0274">FAD</keyword>
<dbReference type="Gene3D" id="2.60.40.790">
    <property type="match status" value="1"/>
</dbReference>
<dbReference type="PROSITE" id="PS51384">
    <property type="entry name" value="FAD_FR"/>
    <property type="match status" value="1"/>
</dbReference>
<dbReference type="InterPro" id="IPR017927">
    <property type="entry name" value="FAD-bd_FR_type"/>
</dbReference>
<dbReference type="PROSITE" id="PS50255">
    <property type="entry name" value="CYTOCHROME_B5_2"/>
    <property type="match status" value="1"/>
</dbReference>
<protein>
    <submittedName>
        <fullName evidence="13">Cytochrome b5 reductase 4 isoform X1</fullName>
    </submittedName>
</protein>
<evidence type="ECO:0000313" key="13">
    <source>
        <dbReference type="RefSeq" id="XP_052126327.1"/>
    </source>
</evidence>
<dbReference type="Gene3D" id="2.40.30.10">
    <property type="entry name" value="Translation factors"/>
    <property type="match status" value="1"/>
</dbReference>
<dbReference type="GO" id="GO:0046872">
    <property type="term" value="F:metal ion binding"/>
    <property type="evidence" value="ECO:0007669"/>
    <property type="project" value="UniProtKB-KW"/>
</dbReference>
<gene>
    <name evidence="13" type="primary">LOC113205784</name>
</gene>
<dbReference type="SUPFAM" id="SSF55856">
    <property type="entry name" value="Cytochrome b5-like heme/steroid binding domain"/>
    <property type="match status" value="1"/>
</dbReference>
<evidence type="ECO:0000256" key="5">
    <source>
        <dbReference type="ARBA" id="ARBA00022723"/>
    </source>
</evidence>
<dbReference type="InterPro" id="IPR001433">
    <property type="entry name" value="OxRdtase_FAD/NAD-bd"/>
</dbReference>
<dbReference type="InterPro" id="IPR008333">
    <property type="entry name" value="Cbr1-like_FAD-bd_dom"/>
</dbReference>
<dbReference type="Pfam" id="PF00970">
    <property type="entry name" value="FAD_binding_6"/>
    <property type="match status" value="1"/>
</dbReference>
<feature type="transmembrane region" description="Helical" evidence="9">
    <location>
        <begin position="411"/>
        <end position="430"/>
    </location>
</feature>